<organism evidence="1 3">
    <name type="scientific">Lentinula detonsa</name>
    <dbReference type="NCBI Taxonomy" id="2804962"/>
    <lineage>
        <taxon>Eukaryota</taxon>
        <taxon>Fungi</taxon>
        <taxon>Dikarya</taxon>
        <taxon>Basidiomycota</taxon>
        <taxon>Agaricomycotina</taxon>
        <taxon>Agaricomycetes</taxon>
        <taxon>Agaricomycetidae</taxon>
        <taxon>Agaricales</taxon>
        <taxon>Marasmiineae</taxon>
        <taxon>Omphalotaceae</taxon>
        <taxon>Lentinula</taxon>
    </lineage>
</organism>
<reference evidence="1" key="1">
    <citation type="submission" date="2022-08" db="EMBL/GenBank/DDBJ databases">
        <authorList>
            <consortium name="DOE Joint Genome Institute"/>
            <person name="Min B."/>
            <person name="Sierra-Patev S."/>
            <person name="Naranjo-Ortiz M."/>
            <person name="Looney B."/>
            <person name="Konkel Z."/>
            <person name="Slot J.C."/>
            <person name="Sakamoto Y."/>
            <person name="Steenwyk J.L."/>
            <person name="Rokas A."/>
            <person name="Carro J."/>
            <person name="Camarero S."/>
            <person name="Ferreira P."/>
            <person name="Molpeceres G."/>
            <person name="Ruiz-duenas F.J."/>
            <person name="Serrano A."/>
            <person name="Henrissat B."/>
            <person name="Drula E."/>
            <person name="Hughes K.W."/>
            <person name="Mata J.L."/>
            <person name="Ishikawa N.K."/>
            <person name="Vargas-Isla R."/>
            <person name="Ushijima S."/>
            <person name="Smith C.A."/>
            <person name="Ahrendt S."/>
            <person name="Andreopoulos W."/>
            <person name="He G."/>
            <person name="LaButti K."/>
            <person name="Lipzen A."/>
            <person name="Ng V."/>
            <person name="Riley R."/>
            <person name="Sandor L."/>
            <person name="Barry K."/>
            <person name="Martinez A.T."/>
            <person name="Xiao Y."/>
            <person name="Gibbons J.G."/>
            <person name="Terashima K."/>
            <person name="Hibbett D.S."/>
            <person name="Grigoriev I.V."/>
        </authorList>
    </citation>
    <scope>NUCLEOTIDE SEQUENCE</scope>
    <source>
        <strain evidence="1">TFB7810</strain>
    </source>
</reference>
<comment type="caution">
    <text evidence="1">The sequence shown here is derived from an EMBL/GenBank/DDBJ whole genome shotgun (WGS) entry which is preliminary data.</text>
</comment>
<dbReference type="Proteomes" id="UP001142393">
    <property type="component" value="Unassembled WGS sequence"/>
</dbReference>
<reference evidence="1 3" key="2">
    <citation type="journal article" date="2023" name="Proc. Natl. Acad. Sci. U.S.A.">
        <title>A global phylogenomic analysis of the shiitake genus Lentinula.</title>
        <authorList>
            <person name="Sierra-Patev S."/>
            <person name="Min B."/>
            <person name="Naranjo-Ortiz M."/>
            <person name="Looney B."/>
            <person name="Konkel Z."/>
            <person name="Slot J.C."/>
            <person name="Sakamoto Y."/>
            <person name="Steenwyk J.L."/>
            <person name="Rokas A."/>
            <person name="Carro J."/>
            <person name="Camarero S."/>
            <person name="Ferreira P."/>
            <person name="Molpeceres G."/>
            <person name="Ruiz-Duenas F.J."/>
            <person name="Serrano A."/>
            <person name="Henrissat B."/>
            <person name="Drula E."/>
            <person name="Hughes K.W."/>
            <person name="Mata J.L."/>
            <person name="Ishikawa N.K."/>
            <person name="Vargas-Isla R."/>
            <person name="Ushijima S."/>
            <person name="Smith C.A."/>
            <person name="Donoghue J."/>
            <person name="Ahrendt S."/>
            <person name="Andreopoulos W."/>
            <person name="He G."/>
            <person name="LaButti K."/>
            <person name="Lipzen A."/>
            <person name="Ng V."/>
            <person name="Riley R."/>
            <person name="Sandor L."/>
            <person name="Barry K."/>
            <person name="Martinez A.T."/>
            <person name="Xiao Y."/>
            <person name="Gibbons J.G."/>
            <person name="Terashima K."/>
            <person name="Grigoriev I.V."/>
            <person name="Hibbett D."/>
        </authorList>
    </citation>
    <scope>NUCLEOTIDE SEQUENCE [LARGE SCALE GENOMIC DNA]</scope>
    <source>
        <strain evidence="1 3">TFB7810</strain>
    </source>
</reference>
<keyword evidence="3" id="KW-1185">Reference proteome</keyword>
<evidence type="ECO:0000313" key="1">
    <source>
        <dbReference type="EMBL" id="KAJ3738503.1"/>
    </source>
</evidence>
<protein>
    <submittedName>
        <fullName evidence="1">Uncharacterized protein</fullName>
    </submittedName>
</protein>
<dbReference type="EMBL" id="JANVFU010000029">
    <property type="protein sequence ID" value="KAJ3738503.1"/>
    <property type="molecule type" value="Genomic_DNA"/>
</dbReference>
<accession>A0A9W8TSS5</accession>
<dbReference type="AlphaFoldDB" id="A0A9W8TSS5"/>
<evidence type="ECO:0000313" key="3">
    <source>
        <dbReference type="Proteomes" id="UP001142393"/>
    </source>
</evidence>
<sequence>MDSQDIIAYGKVVPEKFWSERERVKNLCDWENLDFEIDGFVRVPDLDSPLIQDGNGLLSDTRIQLDLTRLVSFYDTMLVPGSLVPERYGKERIKHRLLGIFPKDLQAVARKIEELSAVWTGPLSFV</sequence>
<gene>
    <name evidence="1" type="ORF">DFH05DRAFT_1464586</name>
    <name evidence="2" type="ORF">DFH05DRAFT_1597840</name>
</gene>
<evidence type="ECO:0000313" key="2">
    <source>
        <dbReference type="EMBL" id="KAJ3738574.1"/>
    </source>
</evidence>
<name>A0A9W8TSS5_9AGAR</name>
<proteinExistence type="predicted"/>
<dbReference type="EMBL" id="JANVFU010000026">
    <property type="protein sequence ID" value="KAJ3738574.1"/>
    <property type="molecule type" value="Genomic_DNA"/>
</dbReference>